<dbReference type="OrthoDB" id="669838at2759"/>
<evidence type="ECO:0000313" key="8">
    <source>
        <dbReference type="EMBL" id="PQQ14098.1"/>
    </source>
</evidence>
<keyword evidence="4 5" id="KW-0472">Membrane</keyword>
<dbReference type="STRING" id="2094558.A0A314ZAF5"/>
<dbReference type="Pfam" id="PF03168">
    <property type="entry name" value="LEA_2"/>
    <property type="match status" value="1"/>
</dbReference>
<evidence type="ECO:0000256" key="4">
    <source>
        <dbReference type="ARBA" id="ARBA00023136"/>
    </source>
</evidence>
<sequence length="198" mass="22724">MPTTTSQPSQAPKSRSNPIRLIAIVLLACIVLLGLVVLITWLIVKPKRLVYTIEDGSIQNFNLTNDHLSADFDFVIRSYNPNKRVSIYYDSIQATVNYNDQTVAFSGVDPFYQRHRNVTRFDVKFTAHSTALPSSVSNDLQLEKRSGKIQFDVWLKARIRFKVGAWKSRHRTLRVSCAPVLEFSRPKNLKRTYCYAEI</sequence>
<keyword evidence="2 5" id="KW-0812">Transmembrane</keyword>
<dbReference type="GO" id="GO:0098542">
    <property type="term" value="P:defense response to other organism"/>
    <property type="evidence" value="ECO:0007669"/>
    <property type="project" value="InterPro"/>
</dbReference>
<dbReference type="EMBL" id="PJQY01000273">
    <property type="protein sequence ID" value="PQQ14098.1"/>
    <property type="molecule type" value="Genomic_DNA"/>
</dbReference>
<evidence type="ECO:0000256" key="2">
    <source>
        <dbReference type="ARBA" id="ARBA00022692"/>
    </source>
</evidence>
<accession>A0A314ZAF5</accession>
<reference evidence="8 9" key="1">
    <citation type="submission" date="2018-02" db="EMBL/GenBank/DDBJ databases">
        <title>Draft genome of wild Prunus yedoensis var. nudiflora.</title>
        <authorList>
            <person name="Baek S."/>
            <person name="Kim J.-H."/>
            <person name="Choi K."/>
            <person name="Kim G.-B."/>
            <person name="Cho A."/>
            <person name="Jang H."/>
            <person name="Shin C.-H."/>
            <person name="Yu H.-J."/>
            <person name="Mun J.-H."/>
        </authorList>
    </citation>
    <scope>NUCLEOTIDE SEQUENCE [LARGE SCALE GENOMIC DNA]</scope>
    <source>
        <strain evidence="9">cv. Jeju island</strain>
        <tissue evidence="8">Leaf</tissue>
    </source>
</reference>
<dbReference type="EMBL" id="PJQY01002400">
    <property type="protein sequence ID" value="PQP93992.1"/>
    <property type="molecule type" value="Genomic_DNA"/>
</dbReference>
<dbReference type="InterPro" id="IPR004864">
    <property type="entry name" value="LEA_2"/>
</dbReference>
<keyword evidence="9" id="KW-1185">Reference proteome</keyword>
<feature type="transmembrane region" description="Helical" evidence="5">
    <location>
        <begin position="21"/>
        <end position="44"/>
    </location>
</feature>
<keyword evidence="3 5" id="KW-1133">Transmembrane helix</keyword>
<dbReference type="GO" id="GO:0005886">
    <property type="term" value="C:plasma membrane"/>
    <property type="evidence" value="ECO:0007669"/>
    <property type="project" value="TreeGrafter"/>
</dbReference>
<dbReference type="AlphaFoldDB" id="A0A314ZAF5"/>
<evidence type="ECO:0000256" key="3">
    <source>
        <dbReference type="ARBA" id="ARBA00022989"/>
    </source>
</evidence>
<dbReference type="Proteomes" id="UP000250321">
    <property type="component" value="Unassembled WGS sequence"/>
</dbReference>
<evidence type="ECO:0000256" key="5">
    <source>
        <dbReference type="SAM" id="Phobius"/>
    </source>
</evidence>
<dbReference type="InterPro" id="IPR044839">
    <property type="entry name" value="NDR1-like"/>
</dbReference>
<organism evidence="8 9">
    <name type="scientific">Prunus yedoensis var. nudiflora</name>
    <dbReference type="NCBI Taxonomy" id="2094558"/>
    <lineage>
        <taxon>Eukaryota</taxon>
        <taxon>Viridiplantae</taxon>
        <taxon>Streptophyta</taxon>
        <taxon>Embryophyta</taxon>
        <taxon>Tracheophyta</taxon>
        <taxon>Spermatophyta</taxon>
        <taxon>Magnoliopsida</taxon>
        <taxon>eudicotyledons</taxon>
        <taxon>Gunneridae</taxon>
        <taxon>Pentapetalae</taxon>
        <taxon>rosids</taxon>
        <taxon>fabids</taxon>
        <taxon>Rosales</taxon>
        <taxon>Rosaceae</taxon>
        <taxon>Amygdaloideae</taxon>
        <taxon>Amygdaleae</taxon>
        <taxon>Prunus</taxon>
    </lineage>
</organism>
<evidence type="ECO:0000313" key="9">
    <source>
        <dbReference type="Proteomes" id="UP000250321"/>
    </source>
</evidence>
<gene>
    <name evidence="8" type="ORF">Pyn_06910</name>
    <name evidence="7" type="ORF">Pyn_34781</name>
</gene>
<feature type="domain" description="Late embryogenesis abundant protein LEA-2 subgroup" evidence="6">
    <location>
        <begin position="76"/>
        <end position="177"/>
    </location>
</feature>
<comment type="subcellular location">
    <subcellularLocation>
        <location evidence="1">Membrane</location>
        <topology evidence="1">Single-pass membrane protein</topology>
    </subcellularLocation>
</comment>
<dbReference type="PANTHER" id="PTHR31234:SF39">
    <property type="entry name" value="HARPIN-INDUCED PROTEIN 1 CONTAINING PROTEIN, EXPRESSED"/>
    <property type="match status" value="1"/>
</dbReference>
<evidence type="ECO:0000256" key="1">
    <source>
        <dbReference type="ARBA" id="ARBA00004167"/>
    </source>
</evidence>
<proteinExistence type="predicted"/>
<protein>
    <recommendedName>
        <fullName evidence="6">Late embryogenesis abundant protein LEA-2 subgroup domain-containing protein</fullName>
    </recommendedName>
</protein>
<evidence type="ECO:0000313" key="7">
    <source>
        <dbReference type="EMBL" id="PQP93992.1"/>
    </source>
</evidence>
<comment type="caution">
    <text evidence="8">The sequence shown here is derived from an EMBL/GenBank/DDBJ whole genome shotgun (WGS) entry which is preliminary data.</text>
</comment>
<name>A0A314ZAF5_PRUYE</name>
<evidence type="ECO:0000259" key="6">
    <source>
        <dbReference type="Pfam" id="PF03168"/>
    </source>
</evidence>
<dbReference type="PANTHER" id="PTHR31234">
    <property type="entry name" value="LATE EMBRYOGENESIS ABUNDANT (LEA) HYDROXYPROLINE-RICH GLYCOPROTEIN FAMILY"/>
    <property type="match status" value="1"/>
</dbReference>